<reference evidence="2 4" key="1">
    <citation type="submission" date="2015-07" db="EMBL/GenBank/DDBJ databases">
        <title>Bacillus zhangzhouensis sp. nov. and Bacillus nanhaiticus sp. nov.</title>
        <authorList>
            <person name="Liu Y."/>
            <person name="Lai Q."/>
            <person name="Shao Z."/>
        </authorList>
    </citation>
    <scope>NUCLEOTIDE SEQUENCE [LARGE SCALE GENOMIC DNA]</scope>
    <source>
        <strain evidence="2 4">NH7I_1</strain>
    </source>
</reference>
<evidence type="ECO:0000313" key="3">
    <source>
        <dbReference type="EMBL" id="MBR8690272.1"/>
    </source>
</evidence>
<keyword evidence="4" id="KW-1185">Reference proteome</keyword>
<evidence type="ECO:0000313" key="5">
    <source>
        <dbReference type="Proteomes" id="UP000676804"/>
    </source>
</evidence>
<sequence length="66" mass="6872">MFVVIIILVSLGAISAHLFTPKDKRTSAKRSAHHNSTTSTYTDSYTHHASDTSCGGDSGDSGGGCD</sequence>
<reference evidence="3 5" key="2">
    <citation type="submission" date="2021-04" db="EMBL/GenBank/DDBJ databases">
        <title>Isolation of newly marine bacteria for enzymatic activity.</title>
        <authorList>
            <person name="Hadi W.A.M."/>
            <person name="Nair A.J.J."/>
            <person name="Edwin B.T."/>
        </authorList>
    </citation>
    <scope>NUCLEOTIDE SEQUENCE [LARGE SCALE GENOMIC DNA]</scope>
    <source>
        <strain evidence="3 5">B28A</strain>
    </source>
</reference>
<evidence type="ECO:0000313" key="4">
    <source>
        <dbReference type="Proteomes" id="UP000050272"/>
    </source>
</evidence>
<accession>A0ABD4QIM0</accession>
<feature type="region of interest" description="Disordered" evidence="1">
    <location>
        <begin position="23"/>
        <end position="66"/>
    </location>
</feature>
<evidence type="ECO:0008006" key="6">
    <source>
        <dbReference type="Google" id="ProtNLM"/>
    </source>
</evidence>
<name>A0ABD4QIM0_9BACI</name>
<dbReference type="AlphaFoldDB" id="A0ABD4QIM0"/>
<comment type="caution">
    <text evidence="3">The sequence shown here is derived from an EMBL/GenBank/DDBJ whole genome shotgun (WGS) entry which is preliminary data.</text>
</comment>
<gene>
    <name evidence="2" type="ORF">AKG37_08355</name>
    <name evidence="3" type="ORF">KCQ59_10805</name>
</gene>
<evidence type="ECO:0000313" key="2">
    <source>
        <dbReference type="EMBL" id="KPN14288.1"/>
    </source>
</evidence>
<feature type="compositionally biased region" description="Gly residues" evidence="1">
    <location>
        <begin position="56"/>
        <end position="66"/>
    </location>
</feature>
<dbReference type="EMBL" id="LGYN01000023">
    <property type="protein sequence ID" value="KPN14288.1"/>
    <property type="molecule type" value="Genomic_DNA"/>
</dbReference>
<dbReference type="Proteomes" id="UP000050272">
    <property type="component" value="Unassembled WGS sequence"/>
</dbReference>
<protein>
    <recommendedName>
        <fullName evidence="6">Methanol dehydrogenase</fullName>
    </recommendedName>
</protein>
<feature type="compositionally biased region" description="Low complexity" evidence="1">
    <location>
        <begin position="34"/>
        <end position="44"/>
    </location>
</feature>
<organism evidence="3 5">
    <name type="scientific">Bacillus australimaris</name>
    <dbReference type="NCBI Taxonomy" id="1326968"/>
    <lineage>
        <taxon>Bacteria</taxon>
        <taxon>Bacillati</taxon>
        <taxon>Bacillota</taxon>
        <taxon>Bacilli</taxon>
        <taxon>Bacillales</taxon>
        <taxon>Bacillaceae</taxon>
        <taxon>Bacillus</taxon>
    </lineage>
</organism>
<dbReference type="EMBL" id="JAGQFH010000023">
    <property type="protein sequence ID" value="MBR8690272.1"/>
    <property type="molecule type" value="Genomic_DNA"/>
</dbReference>
<dbReference type="Proteomes" id="UP000676804">
    <property type="component" value="Unassembled WGS sequence"/>
</dbReference>
<evidence type="ECO:0000256" key="1">
    <source>
        <dbReference type="SAM" id="MobiDB-lite"/>
    </source>
</evidence>
<proteinExistence type="predicted"/>